<dbReference type="PROSITE" id="PS51998">
    <property type="entry name" value="DEK_C"/>
    <property type="match status" value="1"/>
</dbReference>
<dbReference type="Pfam" id="PF08766">
    <property type="entry name" value="DEK_C"/>
    <property type="match status" value="1"/>
</dbReference>
<evidence type="ECO:0000313" key="8">
    <source>
        <dbReference type="EMBL" id="CDR44084.1"/>
    </source>
</evidence>
<dbReference type="SUPFAM" id="SSF47592">
    <property type="entry name" value="SWIB/MDM2 domain"/>
    <property type="match status" value="1"/>
</dbReference>
<dbReference type="Pfam" id="PF02201">
    <property type="entry name" value="SWIB"/>
    <property type="match status" value="1"/>
</dbReference>
<accession>A0A061B2F0</accession>
<gene>
    <name evidence="8" type="ORF">CYFA0S_13e03070g</name>
</gene>
<dbReference type="InterPro" id="IPR003121">
    <property type="entry name" value="SWIB_MDM2_domain"/>
</dbReference>
<evidence type="ECO:0000256" key="5">
    <source>
        <dbReference type="SAM" id="MobiDB-lite"/>
    </source>
</evidence>
<sequence>MSDFDEDTYKPTIDAILSVADLEQVSVKRIRRALQELFVVDFEDNKQQINELILERYHKLMDEKEKQKYLDEERKKRKMEEEDARYAQQLAGEGSRSRRATSVTAQKPRKKRAPSAPGSTAISSMELNLSPKLQELLGAARLPRTQVVKQVWEYIKANDLQNPNDKREIICDEKLEPIFGKKTNMFTMNKALSEHLYKDDE</sequence>
<evidence type="ECO:0000259" key="6">
    <source>
        <dbReference type="PROSITE" id="PS51925"/>
    </source>
</evidence>
<dbReference type="Gene3D" id="1.10.245.10">
    <property type="entry name" value="SWIB/MDM2 domain"/>
    <property type="match status" value="1"/>
</dbReference>
<protein>
    <submittedName>
        <fullName evidence="8">CYFA0S13e03070g1_1</fullName>
    </submittedName>
</protein>
<dbReference type="PhylomeDB" id="A0A061B2F0"/>
<evidence type="ECO:0000256" key="4">
    <source>
        <dbReference type="ARBA" id="ARBA00023242"/>
    </source>
</evidence>
<feature type="domain" description="DM2" evidence="6">
    <location>
        <begin position="122"/>
        <end position="198"/>
    </location>
</feature>
<dbReference type="AlphaFoldDB" id="A0A061B2F0"/>
<dbReference type="InterPro" id="IPR036885">
    <property type="entry name" value="SWIB_MDM2_dom_sf"/>
</dbReference>
<dbReference type="GO" id="GO:0000500">
    <property type="term" value="C:RNA polymerase I upstream activating factor complex"/>
    <property type="evidence" value="ECO:0007669"/>
    <property type="project" value="UniProtKB-ARBA"/>
</dbReference>
<dbReference type="InterPro" id="IPR019835">
    <property type="entry name" value="SWIB_domain"/>
</dbReference>
<dbReference type="CDD" id="cd10567">
    <property type="entry name" value="SWIB-MDM2_like"/>
    <property type="match status" value="1"/>
</dbReference>
<evidence type="ECO:0000256" key="3">
    <source>
        <dbReference type="ARBA" id="ARBA00023163"/>
    </source>
</evidence>
<feature type="region of interest" description="Disordered" evidence="5">
    <location>
        <begin position="71"/>
        <end position="124"/>
    </location>
</feature>
<dbReference type="VEuPathDB" id="FungiDB:BON22_1881"/>
<evidence type="ECO:0000256" key="2">
    <source>
        <dbReference type="ARBA" id="ARBA00023015"/>
    </source>
</evidence>
<dbReference type="PROSITE" id="PS51925">
    <property type="entry name" value="SWIB_MDM2"/>
    <property type="match status" value="1"/>
</dbReference>
<dbReference type="SMART" id="SM00151">
    <property type="entry name" value="SWIB"/>
    <property type="match status" value="1"/>
</dbReference>
<dbReference type="Gene3D" id="1.10.10.60">
    <property type="entry name" value="Homeodomain-like"/>
    <property type="match status" value="1"/>
</dbReference>
<feature type="compositionally biased region" description="Basic and acidic residues" evidence="5">
    <location>
        <begin position="71"/>
        <end position="80"/>
    </location>
</feature>
<name>A0A061B2F0_CYBFA</name>
<dbReference type="FunFam" id="1.10.245.10:FF:000004">
    <property type="entry name" value="Upstream activation factor subunit"/>
    <property type="match status" value="1"/>
</dbReference>
<dbReference type="OrthoDB" id="10251073at2759"/>
<keyword evidence="3" id="KW-0804">Transcription</keyword>
<dbReference type="PANTHER" id="PTHR13844">
    <property type="entry name" value="SWI/SNF-RELATED MATRIX-ASSOCIATED ACTIN-DEPENDENT REGULATOR OF CHROMATIN SUBFAMILY D"/>
    <property type="match status" value="1"/>
</dbReference>
<evidence type="ECO:0000256" key="1">
    <source>
        <dbReference type="ARBA" id="ARBA00004123"/>
    </source>
</evidence>
<proteinExistence type="predicted"/>
<dbReference type="EMBL" id="LK052898">
    <property type="protein sequence ID" value="CDR44084.1"/>
    <property type="molecule type" value="Genomic_DNA"/>
</dbReference>
<organism evidence="8">
    <name type="scientific">Cyberlindnera fabianii</name>
    <name type="common">Yeast</name>
    <name type="synonym">Hansenula fabianii</name>
    <dbReference type="NCBI Taxonomy" id="36022"/>
    <lineage>
        <taxon>Eukaryota</taxon>
        <taxon>Fungi</taxon>
        <taxon>Dikarya</taxon>
        <taxon>Ascomycota</taxon>
        <taxon>Saccharomycotina</taxon>
        <taxon>Saccharomycetes</taxon>
        <taxon>Phaffomycetales</taxon>
        <taxon>Phaffomycetaceae</taxon>
        <taxon>Cyberlindnera</taxon>
    </lineage>
</organism>
<feature type="domain" description="DEK-C" evidence="7">
    <location>
        <begin position="3"/>
        <end position="58"/>
    </location>
</feature>
<keyword evidence="4" id="KW-0539">Nucleus</keyword>
<evidence type="ECO:0000259" key="7">
    <source>
        <dbReference type="PROSITE" id="PS51998"/>
    </source>
</evidence>
<comment type="subcellular location">
    <subcellularLocation>
        <location evidence="1">Nucleus</location>
    </subcellularLocation>
</comment>
<dbReference type="SUPFAM" id="SSF109715">
    <property type="entry name" value="DEK C-terminal domain"/>
    <property type="match status" value="1"/>
</dbReference>
<keyword evidence="2" id="KW-0805">Transcription regulation</keyword>
<dbReference type="InterPro" id="IPR014876">
    <property type="entry name" value="DEK_C"/>
</dbReference>
<reference evidence="8" key="1">
    <citation type="journal article" date="2014" name="Genome Announc.">
        <title>Genome sequence of the yeast Cyberlindnera fabianii (Hansenula fabianii).</title>
        <authorList>
            <person name="Freel K.C."/>
            <person name="Sarilar V."/>
            <person name="Neuveglise C."/>
            <person name="Devillers H."/>
            <person name="Friedrich A."/>
            <person name="Schacherer J."/>
        </authorList>
    </citation>
    <scope>NUCLEOTIDE SEQUENCE</scope>
    <source>
        <strain evidence="8">YJS4271</strain>
    </source>
</reference>
<dbReference type="GO" id="GO:0001181">
    <property type="term" value="F:RNA polymerase I general transcription initiation factor activity"/>
    <property type="evidence" value="ECO:0007669"/>
    <property type="project" value="UniProtKB-ARBA"/>
</dbReference>